<dbReference type="RefSeq" id="WP_078818467.1">
    <property type="nucleotide sequence ID" value="NZ_FUYJ01000008.1"/>
</dbReference>
<name>A0A1T4YSA9_9BACL</name>
<protein>
    <submittedName>
        <fullName evidence="1">Uncharacterized protein</fullName>
    </submittedName>
</protein>
<organism evidence="1 2">
    <name type="scientific">Sporosarcina newyorkensis</name>
    <dbReference type="NCBI Taxonomy" id="759851"/>
    <lineage>
        <taxon>Bacteria</taxon>
        <taxon>Bacillati</taxon>
        <taxon>Bacillota</taxon>
        <taxon>Bacilli</taxon>
        <taxon>Bacillales</taxon>
        <taxon>Caryophanaceae</taxon>
        <taxon>Sporosarcina</taxon>
    </lineage>
</organism>
<sequence length="402" mass="46291">MKRYWKIFSICLVIVLSIGTFYIQSSFATNNHVEIEFKKISGNENEVKNLILTGDYQAGDRSQSLQITSEETNDPNHLPFLKKIERMSVPPTLEGLVKERRSFMRSKDLTANHFFEDKNTVAYARIQAENFYEQPLKELTFEIEVLNKKSEKITSLELDVPEREKYSWMSVEKVQVIEGELKIITHNLLMDGRGEFHAYTVNLKGQKMVHNDTIASTPTVEYGWTDIRVINDGDYNEKSKYLLIHIEASEEKSMQDDGQPNIIANGYVVYDIENNQTKKLAVPDEILDSIGGASAVFHSTIFIPLQTANGIEVNQYDIENEKWDEKLIFDIADTTDDENPYLKVMNGRLYAVSATNKEHIFFIGDLETGESLYEGKLEVKSQRNKQEDYHLYIYEILEGADF</sequence>
<keyword evidence="2" id="KW-1185">Reference proteome</keyword>
<proteinExistence type="predicted"/>
<accession>A0A1T4YSA9</accession>
<evidence type="ECO:0000313" key="2">
    <source>
        <dbReference type="Proteomes" id="UP000190042"/>
    </source>
</evidence>
<evidence type="ECO:0000313" key="1">
    <source>
        <dbReference type="EMBL" id="SKB04610.1"/>
    </source>
</evidence>
<reference evidence="2" key="1">
    <citation type="submission" date="2017-02" db="EMBL/GenBank/DDBJ databases">
        <authorList>
            <person name="Varghese N."/>
            <person name="Submissions S."/>
        </authorList>
    </citation>
    <scope>NUCLEOTIDE SEQUENCE [LARGE SCALE GENOMIC DNA]</scope>
    <source>
        <strain evidence="2">DSM 23966</strain>
    </source>
</reference>
<dbReference type="Proteomes" id="UP000190042">
    <property type="component" value="Unassembled WGS sequence"/>
</dbReference>
<gene>
    <name evidence="1" type="ORF">SAMN04244570_3471</name>
</gene>
<dbReference type="EMBL" id="FUYJ01000008">
    <property type="protein sequence ID" value="SKB04610.1"/>
    <property type="molecule type" value="Genomic_DNA"/>
</dbReference>
<dbReference type="AlphaFoldDB" id="A0A1T4YSA9"/>